<feature type="non-terminal residue" evidence="1">
    <location>
        <position position="133"/>
    </location>
</feature>
<proteinExistence type="predicted"/>
<dbReference type="Proteomes" id="UP001164746">
    <property type="component" value="Chromosome 14"/>
</dbReference>
<accession>A0ABY7G1A0</accession>
<evidence type="ECO:0000313" key="1">
    <source>
        <dbReference type="EMBL" id="WAR27019.1"/>
    </source>
</evidence>
<evidence type="ECO:0000313" key="2">
    <source>
        <dbReference type="Proteomes" id="UP001164746"/>
    </source>
</evidence>
<reference evidence="1" key="1">
    <citation type="submission" date="2022-11" db="EMBL/GenBank/DDBJ databases">
        <title>Centuries of genome instability and evolution in soft-shell clam transmissible cancer (bioRxiv).</title>
        <authorList>
            <person name="Hart S.F.M."/>
            <person name="Yonemitsu M.A."/>
            <person name="Giersch R.M."/>
            <person name="Beal B.F."/>
            <person name="Arriagada G."/>
            <person name="Davis B.W."/>
            <person name="Ostrander E.A."/>
            <person name="Goff S.P."/>
            <person name="Metzger M.J."/>
        </authorList>
    </citation>
    <scope>NUCLEOTIDE SEQUENCE</scope>
    <source>
        <strain evidence="1">MELC-2E11</strain>
        <tissue evidence="1">Siphon/mantle</tissue>
    </source>
</reference>
<dbReference type="EMBL" id="CP111025">
    <property type="protein sequence ID" value="WAR27019.1"/>
    <property type="molecule type" value="Genomic_DNA"/>
</dbReference>
<keyword evidence="2" id="KW-1185">Reference proteome</keyword>
<organism evidence="1 2">
    <name type="scientific">Mya arenaria</name>
    <name type="common">Soft-shell clam</name>
    <dbReference type="NCBI Taxonomy" id="6604"/>
    <lineage>
        <taxon>Eukaryota</taxon>
        <taxon>Metazoa</taxon>
        <taxon>Spiralia</taxon>
        <taxon>Lophotrochozoa</taxon>
        <taxon>Mollusca</taxon>
        <taxon>Bivalvia</taxon>
        <taxon>Autobranchia</taxon>
        <taxon>Heteroconchia</taxon>
        <taxon>Euheterodonta</taxon>
        <taxon>Imparidentia</taxon>
        <taxon>Neoheterodontei</taxon>
        <taxon>Myida</taxon>
        <taxon>Myoidea</taxon>
        <taxon>Myidae</taxon>
        <taxon>Mya</taxon>
    </lineage>
</organism>
<gene>
    <name evidence="1" type="ORF">MAR_012723</name>
</gene>
<sequence length="133" mass="15686">MSYTHVAVSYSRSMADVIHTGGSFARLVDGRGRTHRWQFQTFTRWPRSYTHLSCSKIYPMPADIHTGACIVHVHDGRGRTYRWQFRTFTRWPRLCTQVEVSNIYPLAEVAVFHFYPVIHTVCTFIKWPRSYTQ</sequence>
<protein>
    <submittedName>
        <fullName evidence="1">Uncharacterized protein</fullName>
    </submittedName>
</protein>
<name>A0ABY7G1A0_MYAAR</name>